<comment type="similarity">
    <text evidence="1">Belongs to the MAM33 family.</text>
</comment>
<dbReference type="PANTHER" id="PTHR10826">
    <property type="entry name" value="COMPLEMENT COMPONENT 1"/>
    <property type="match status" value="1"/>
</dbReference>
<dbReference type="WBParaSite" id="ALUE_0000830001-mRNA-1">
    <property type="protein sequence ID" value="ALUE_0000830001-mRNA-1"/>
    <property type="gene ID" value="ALUE_0000830001"/>
</dbReference>
<dbReference type="InterPro" id="IPR036561">
    <property type="entry name" value="MAM33_sf"/>
</dbReference>
<dbReference type="GO" id="GO:0005759">
    <property type="term" value="C:mitochondrial matrix"/>
    <property type="evidence" value="ECO:0007669"/>
    <property type="project" value="InterPro"/>
</dbReference>
<dbReference type="PANTHER" id="PTHR10826:SF1">
    <property type="entry name" value="COMPLEMENT COMPONENT 1 Q SUBCOMPONENT-BINDING PROTEIN, MITOCHONDRIAL"/>
    <property type="match status" value="1"/>
</dbReference>
<dbReference type="InterPro" id="IPR003428">
    <property type="entry name" value="MAM33"/>
</dbReference>
<proteinExistence type="inferred from homology"/>
<organism evidence="2 3">
    <name type="scientific">Ascaris lumbricoides</name>
    <name type="common">Giant roundworm</name>
    <dbReference type="NCBI Taxonomy" id="6252"/>
    <lineage>
        <taxon>Eukaryota</taxon>
        <taxon>Metazoa</taxon>
        <taxon>Ecdysozoa</taxon>
        <taxon>Nematoda</taxon>
        <taxon>Chromadorea</taxon>
        <taxon>Rhabditida</taxon>
        <taxon>Spirurina</taxon>
        <taxon>Ascaridomorpha</taxon>
        <taxon>Ascaridoidea</taxon>
        <taxon>Ascarididae</taxon>
        <taxon>Ascaris</taxon>
    </lineage>
</organism>
<dbReference type="Gene3D" id="3.10.280.10">
    <property type="entry name" value="Mitochondrial glycoprotein"/>
    <property type="match status" value="1"/>
</dbReference>
<evidence type="ECO:0000313" key="3">
    <source>
        <dbReference type="WBParaSite" id="ALUE_0000830001-mRNA-1"/>
    </source>
</evidence>
<dbReference type="AlphaFoldDB" id="A0A0M3HXZ6"/>
<protein>
    <submittedName>
        <fullName evidence="3">Mitochondrial glycoprotein</fullName>
    </submittedName>
</protein>
<accession>A0A0M3HXZ6</accession>
<dbReference type="Pfam" id="PF02330">
    <property type="entry name" value="MAM33"/>
    <property type="match status" value="1"/>
</dbReference>
<sequence>MWPRGAMDNASVYGTEDCSNSLSHWLIHDHFRRSRYYGDHIVVSEKKGTYLSAVNSDLAEALKSEINAEKQLEAENLGGAKAPAIPGFTITTNDAEVRLTKTHGNEKILVVFNVNHSVDMDEDLESDTQQVPVPVALPPFTIEITKGNERLCFHLDLVESGDEEGQYDFRVEEFYVAPAATGEDEDVPASVYASSGKYIDPNLHELLFIRYLEERGFNAKFCQDLVSYATHYEHSRYVALLGKIKAFVSK</sequence>
<name>A0A0M3HXZ6_ASCLU</name>
<dbReference type="SUPFAM" id="SSF54529">
    <property type="entry name" value="Mitochondrial glycoprotein MAM33-like"/>
    <property type="match status" value="1"/>
</dbReference>
<evidence type="ECO:0000313" key="2">
    <source>
        <dbReference type="Proteomes" id="UP000036681"/>
    </source>
</evidence>
<dbReference type="FunFam" id="3.10.280.10:FF:000005">
    <property type="entry name" value="Glycoprotein gC1qBP, putative"/>
    <property type="match status" value="1"/>
</dbReference>
<evidence type="ECO:0000256" key="1">
    <source>
        <dbReference type="ARBA" id="ARBA00005457"/>
    </source>
</evidence>
<reference evidence="3" key="1">
    <citation type="submission" date="2017-02" db="UniProtKB">
        <authorList>
            <consortium name="WormBaseParasite"/>
        </authorList>
    </citation>
    <scope>IDENTIFICATION</scope>
</reference>
<dbReference type="Proteomes" id="UP000036681">
    <property type="component" value="Unplaced"/>
</dbReference>
<keyword evidence="2" id="KW-1185">Reference proteome</keyword>
<dbReference type="GO" id="GO:0042256">
    <property type="term" value="P:cytosolic ribosome assembly"/>
    <property type="evidence" value="ECO:0007669"/>
    <property type="project" value="TreeGrafter"/>
</dbReference>